<organism evidence="7">
    <name type="scientific">Lyngbya confervoides BDU141951</name>
    <dbReference type="NCBI Taxonomy" id="1574623"/>
    <lineage>
        <taxon>Bacteria</taxon>
        <taxon>Bacillati</taxon>
        <taxon>Cyanobacteriota</taxon>
        <taxon>Cyanophyceae</taxon>
        <taxon>Oscillatoriophycideae</taxon>
        <taxon>Oscillatoriales</taxon>
        <taxon>Microcoleaceae</taxon>
        <taxon>Lyngbya</taxon>
    </lineage>
</organism>
<reference evidence="7" key="3">
    <citation type="submission" date="2020-02" db="EMBL/GenBank/DDBJ databases">
        <authorList>
            <person name="Sarangi A.N."/>
            <person name="Ghosh S."/>
            <person name="Mukherjee M."/>
            <person name="Tripathy S."/>
        </authorList>
    </citation>
    <scope>NUCLEOTIDE SEQUENCE</scope>
    <source>
        <strain evidence="7">BDU141951</strain>
    </source>
</reference>
<dbReference type="HAMAP" id="MF_01370">
    <property type="entry name" value="PSII_Psb28"/>
    <property type="match status" value="1"/>
</dbReference>
<reference evidence="7" key="1">
    <citation type="submission" date="2014-11" db="EMBL/GenBank/DDBJ databases">
        <authorList>
            <person name="Malar M.C."/>
            <person name="Sen D."/>
            <person name="Tripathy S."/>
        </authorList>
    </citation>
    <scope>NUCLEOTIDE SEQUENCE</scope>
    <source>
        <strain evidence="7">BDU141951</strain>
    </source>
</reference>
<evidence type="ECO:0000256" key="4">
    <source>
        <dbReference type="ARBA" id="ARBA00023276"/>
    </source>
</evidence>
<dbReference type="PANTHER" id="PTHR34963">
    <property type="match status" value="1"/>
</dbReference>
<dbReference type="InterPro" id="IPR005610">
    <property type="entry name" value="PSII_Psb28_class-1"/>
</dbReference>
<dbReference type="EMBL" id="JTHE02000002">
    <property type="protein sequence ID" value="NEV65742.1"/>
    <property type="molecule type" value="Genomic_DNA"/>
</dbReference>
<evidence type="ECO:0000256" key="1">
    <source>
        <dbReference type="ARBA" id="ARBA00004170"/>
    </source>
</evidence>
<evidence type="ECO:0000256" key="3">
    <source>
        <dbReference type="ARBA" id="ARBA00023136"/>
    </source>
</evidence>
<dbReference type="AlphaFoldDB" id="A0A0C1UX71"/>
<comment type="caution">
    <text evidence="7">The sequence shown here is derived from an EMBL/GenBank/DDBJ whole genome shotgun (WGS) entry which is preliminary data.</text>
</comment>
<sequence length="111" mass="12639">MARIEFARGVAEEVIPDVRLTRAPDGSDGTATFYFDHPKALSEDEGVEITGMYMVDEEGEISTREVKGKFIDGKPAGIEVLYVMKDEMEWERFMRFMNRYAEQNGLGFTKS</sequence>
<comment type="subunit">
    <text evidence="5">Part of the photosystem II complex.</text>
</comment>
<keyword evidence="5" id="KW-0793">Thylakoid</keyword>
<comment type="similarity">
    <text evidence="5 6">Belongs to the Psb28 family.</text>
</comment>
<dbReference type="GO" id="GO:0015979">
    <property type="term" value="P:photosynthesis"/>
    <property type="evidence" value="ECO:0007669"/>
    <property type="project" value="UniProtKB-UniRule"/>
</dbReference>
<name>A0A0C1UX71_9CYAN</name>
<evidence type="ECO:0000256" key="2">
    <source>
        <dbReference type="ARBA" id="ARBA00022531"/>
    </source>
</evidence>
<dbReference type="NCBIfam" id="TIGR03047">
    <property type="entry name" value="PS_II_psb28"/>
    <property type="match status" value="1"/>
</dbReference>
<dbReference type="Gene3D" id="2.40.30.220">
    <property type="entry name" value="Photosystem II Psb28"/>
    <property type="match status" value="1"/>
</dbReference>
<keyword evidence="3 5" id="KW-0472">Membrane</keyword>
<accession>A0A0C1UX71</accession>
<evidence type="ECO:0000256" key="6">
    <source>
        <dbReference type="RuleBase" id="RU003509"/>
    </source>
</evidence>
<gene>
    <name evidence="5" type="primary">psb28</name>
    <name evidence="7" type="ORF">QQ91_001255</name>
</gene>
<dbReference type="GO" id="GO:0009654">
    <property type="term" value="C:photosystem II oxygen evolving complex"/>
    <property type="evidence" value="ECO:0007669"/>
    <property type="project" value="InterPro"/>
</dbReference>
<dbReference type="GO" id="GO:0031676">
    <property type="term" value="C:plasma membrane-derived thylakoid membrane"/>
    <property type="evidence" value="ECO:0007669"/>
    <property type="project" value="UniProtKB-SubCell"/>
</dbReference>
<protein>
    <recommendedName>
        <fullName evidence="5 6">Photosystem II reaction center Psb28 protein</fullName>
    </recommendedName>
    <alternativeName>
        <fullName evidence="5">Photosystem II 13 kDa protein</fullName>
    </alternativeName>
    <alternativeName>
        <fullName evidence="5">Photosystem II reaction center W protein</fullName>
    </alternativeName>
</protein>
<reference evidence="7" key="2">
    <citation type="journal article" date="2015" name="Genome Announc.">
        <title>Draft Genome Sequence of Filamentous Marine Cyanobacterium Lyngbya confervoides Strain BDU141951.</title>
        <authorList>
            <person name="Chandrababunaidu M.M."/>
            <person name="Sen D."/>
            <person name="Tripathy S."/>
        </authorList>
    </citation>
    <scope>NUCLEOTIDE SEQUENCE</scope>
    <source>
        <strain evidence="7">BDU141951</strain>
    </source>
</reference>
<comment type="subcellular location">
    <subcellularLocation>
        <location evidence="5">Cellular thylakoid membrane</location>
        <topology evidence="5">Peripheral membrane protein</topology>
        <orientation evidence="5">Cytoplasmic side</orientation>
    </subcellularLocation>
    <subcellularLocation>
        <location evidence="1">Membrane</location>
        <topology evidence="1">Peripheral membrane protein</topology>
    </subcellularLocation>
</comment>
<keyword evidence="2 5" id="KW-0602">Photosynthesis</keyword>
<dbReference type="PANTHER" id="PTHR34963:SF2">
    <property type="entry name" value="PHOTOSYSTEM II REACTION CENTER PSB28 PROTEIN, CHLOROPLASTIC"/>
    <property type="match status" value="1"/>
</dbReference>
<evidence type="ECO:0000256" key="5">
    <source>
        <dbReference type="HAMAP-Rule" id="MF_01370"/>
    </source>
</evidence>
<dbReference type="Pfam" id="PF03912">
    <property type="entry name" value="Psb28"/>
    <property type="match status" value="1"/>
</dbReference>
<proteinExistence type="inferred from homology"/>
<evidence type="ECO:0000313" key="7">
    <source>
        <dbReference type="EMBL" id="NEV65742.1"/>
    </source>
</evidence>
<keyword evidence="4 5" id="KW-0604">Photosystem II</keyword>
<dbReference type="InterPro" id="IPR038676">
    <property type="entry name" value="Psb28_c1_sf"/>
</dbReference>